<feature type="active site" description="Nucleophile" evidence="10">
    <location>
        <position position="37"/>
    </location>
</feature>
<evidence type="ECO:0000256" key="5">
    <source>
        <dbReference type="ARBA" id="ARBA00022651"/>
    </source>
</evidence>
<evidence type="ECO:0000256" key="12">
    <source>
        <dbReference type="SAM" id="MobiDB-lite"/>
    </source>
</evidence>
<organism evidence="14 15">
    <name type="scientific">Paraconiothyrium brasiliense</name>
    <dbReference type="NCBI Taxonomy" id="300254"/>
    <lineage>
        <taxon>Eukaryota</taxon>
        <taxon>Fungi</taxon>
        <taxon>Dikarya</taxon>
        <taxon>Ascomycota</taxon>
        <taxon>Pezizomycotina</taxon>
        <taxon>Dothideomycetes</taxon>
        <taxon>Pleosporomycetidae</taxon>
        <taxon>Pleosporales</taxon>
        <taxon>Massarineae</taxon>
        <taxon>Didymosphaeriaceae</taxon>
        <taxon>Paraconiothyrium</taxon>
    </lineage>
</organism>
<sequence length="164" mass="17959">MLMITAPNSTVKYSGTYTPTGPGYLAVYGWTTGPLIEYYIVENHGDLAPGEPWSLKGNFTFEEGTYNIYQSQRVNKPSIQGTSTFYQTFETTNVTIAIEDLPKKDSRLTVSTVSIRTQAIKSTLRLDVKLIILASASRCESGDPPGPYLPTTVQEPITAGRLVA</sequence>
<dbReference type="InterPro" id="IPR018208">
    <property type="entry name" value="GH11_AS_1"/>
</dbReference>
<dbReference type="PROSITE" id="PS00776">
    <property type="entry name" value="GH11_1"/>
    <property type="match status" value="1"/>
</dbReference>
<proteinExistence type="inferred from homology"/>
<accession>A0ABR3QNZ1</accession>
<evidence type="ECO:0000256" key="8">
    <source>
        <dbReference type="ARBA" id="ARBA00023295"/>
    </source>
</evidence>
<dbReference type="Proteomes" id="UP001521785">
    <property type="component" value="Unassembled WGS sequence"/>
</dbReference>
<evidence type="ECO:0000256" key="7">
    <source>
        <dbReference type="ARBA" id="ARBA00023277"/>
    </source>
</evidence>
<keyword evidence="6 10" id="KW-0378">Hydrolase</keyword>
<dbReference type="PANTHER" id="PTHR46828:SF2">
    <property type="entry name" value="ENDO-1,4-BETA-XYLANASE A-RELATED"/>
    <property type="match status" value="1"/>
</dbReference>
<comment type="catalytic activity">
    <reaction evidence="1 10 11">
        <text>Endohydrolysis of (1-&gt;4)-beta-D-xylosidic linkages in xylans.</text>
        <dbReference type="EC" id="3.2.1.8"/>
    </reaction>
</comment>
<dbReference type="EMBL" id="JAKJXO020000018">
    <property type="protein sequence ID" value="KAL1593874.1"/>
    <property type="molecule type" value="Genomic_DNA"/>
</dbReference>
<keyword evidence="9 10" id="KW-0624">Polysaccharide degradation</keyword>
<dbReference type="PRINTS" id="PR00911">
    <property type="entry name" value="GLHYDRLASE11"/>
</dbReference>
<evidence type="ECO:0000256" key="11">
    <source>
        <dbReference type="RuleBase" id="RU362015"/>
    </source>
</evidence>
<gene>
    <name evidence="14" type="ORF">SLS60_010607</name>
</gene>
<feature type="domain" description="GH11" evidence="13">
    <location>
        <begin position="1"/>
        <end position="153"/>
    </location>
</feature>
<evidence type="ECO:0000256" key="4">
    <source>
        <dbReference type="ARBA" id="ARBA00012590"/>
    </source>
</evidence>
<dbReference type="InterPro" id="IPR033123">
    <property type="entry name" value="GH11_dom"/>
</dbReference>
<comment type="similarity">
    <text evidence="3 10 11">Belongs to the glycosyl hydrolase 11 (cellulase G) family.</text>
</comment>
<evidence type="ECO:0000256" key="3">
    <source>
        <dbReference type="ARBA" id="ARBA00007792"/>
    </source>
</evidence>
<dbReference type="InterPro" id="IPR013319">
    <property type="entry name" value="GH11/12"/>
</dbReference>
<evidence type="ECO:0000259" key="13">
    <source>
        <dbReference type="PROSITE" id="PS51761"/>
    </source>
</evidence>
<keyword evidence="15" id="KW-1185">Reference proteome</keyword>
<evidence type="ECO:0000256" key="10">
    <source>
        <dbReference type="PROSITE-ProRule" id="PRU01097"/>
    </source>
</evidence>
<dbReference type="PROSITE" id="PS51761">
    <property type="entry name" value="GH11_3"/>
    <property type="match status" value="1"/>
</dbReference>
<dbReference type="Gene3D" id="2.60.120.180">
    <property type="match status" value="1"/>
</dbReference>
<dbReference type="InterPro" id="IPR001137">
    <property type="entry name" value="Glyco_hydro_11"/>
</dbReference>
<keyword evidence="7 10" id="KW-0119">Carbohydrate metabolism</keyword>
<dbReference type="PANTHER" id="PTHR46828">
    <property type="entry name" value="ENDO-1,4-BETA-XYLANASE A-RELATED"/>
    <property type="match status" value="1"/>
</dbReference>
<evidence type="ECO:0000313" key="15">
    <source>
        <dbReference type="Proteomes" id="UP001521785"/>
    </source>
</evidence>
<keyword evidence="8 10" id="KW-0326">Glycosidase</keyword>
<evidence type="ECO:0000256" key="6">
    <source>
        <dbReference type="ARBA" id="ARBA00022801"/>
    </source>
</evidence>
<dbReference type="EC" id="3.2.1.8" evidence="4 10"/>
<feature type="active site" description="Proton donor" evidence="10">
    <location>
        <position position="140"/>
    </location>
</feature>
<evidence type="ECO:0000313" key="14">
    <source>
        <dbReference type="EMBL" id="KAL1593874.1"/>
    </source>
</evidence>
<dbReference type="SUPFAM" id="SSF49899">
    <property type="entry name" value="Concanavalin A-like lectins/glucanases"/>
    <property type="match status" value="1"/>
</dbReference>
<evidence type="ECO:0000256" key="2">
    <source>
        <dbReference type="ARBA" id="ARBA00004851"/>
    </source>
</evidence>
<evidence type="ECO:0000256" key="9">
    <source>
        <dbReference type="ARBA" id="ARBA00023326"/>
    </source>
</evidence>
<dbReference type="InterPro" id="IPR013320">
    <property type="entry name" value="ConA-like_dom_sf"/>
</dbReference>
<name>A0ABR3QNZ1_9PLEO</name>
<comment type="caution">
    <text evidence="14">The sequence shown here is derived from an EMBL/GenBank/DDBJ whole genome shotgun (WGS) entry which is preliminary data.</text>
</comment>
<keyword evidence="5 10" id="KW-0858">Xylan degradation</keyword>
<reference evidence="14 15" key="1">
    <citation type="submission" date="2024-02" db="EMBL/GenBank/DDBJ databases">
        <title>De novo assembly and annotation of 12 fungi associated with fruit tree decline syndrome in Ontario, Canada.</title>
        <authorList>
            <person name="Sulman M."/>
            <person name="Ellouze W."/>
            <person name="Ilyukhin E."/>
        </authorList>
    </citation>
    <scope>NUCLEOTIDE SEQUENCE [LARGE SCALE GENOMIC DNA]</scope>
    <source>
        <strain evidence="14 15">M42-189</strain>
    </source>
</reference>
<comment type="pathway">
    <text evidence="2 10 11">Glycan degradation; xylan degradation.</text>
</comment>
<protein>
    <recommendedName>
        <fullName evidence="4 10">Endo-1,4-beta-xylanase</fullName>
        <ecNumber evidence="4 10">3.2.1.8</ecNumber>
    </recommendedName>
</protein>
<feature type="region of interest" description="Disordered" evidence="12">
    <location>
        <begin position="143"/>
        <end position="164"/>
    </location>
</feature>
<evidence type="ECO:0000256" key="1">
    <source>
        <dbReference type="ARBA" id="ARBA00000681"/>
    </source>
</evidence>
<dbReference type="Pfam" id="PF00457">
    <property type="entry name" value="Glyco_hydro_11"/>
    <property type="match status" value="1"/>
</dbReference>